<reference evidence="1" key="2">
    <citation type="submission" date="2022-01" db="EMBL/GenBank/DDBJ databases">
        <authorList>
            <person name="Yamashiro T."/>
            <person name="Shiraishi A."/>
            <person name="Satake H."/>
            <person name="Nakayama K."/>
        </authorList>
    </citation>
    <scope>NUCLEOTIDE SEQUENCE</scope>
</reference>
<name>A0ABQ4YNN4_9ASTR</name>
<evidence type="ECO:0008006" key="3">
    <source>
        <dbReference type="Google" id="ProtNLM"/>
    </source>
</evidence>
<keyword evidence="2" id="KW-1185">Reference proteome</keyword>
<organism evidence="1 2">
    <name type="scientific">Tanacetum coccineum</name>
    <dbReference type="NCBI Taxonomy" id="301880"/>
    <lineage>
        <taxon>Eukaryota</taxon>
        <taxon>Viridiplantae</taxon>
        <taxon>Streptophyta</taxon>
        <taxon>Embryophyta</taxon>
        <taxon>Tracheophyta</taxon>
        <taxon>Spermatophyta</taxon>
        <taxon>Magnoliopsida</taxon>
        <taxon>eudicotyledons</taxon>
        <taxon>Gunneridae</taxon>
        <taxon>Pentapetalae</taxon>
        <taxon>asterids</taxon>
        <taxon>campanulids</taxon>
        <taxon>Asterales</taxon>
        <taxon>Asteraceae</taxon>
        <taxon>Asteroideae</taxon>
        <taxon>Anthemideae</taxon>
        <taxon>Anthemidinae</taxon>
        <taxon>Tanacetum</taxon>
    </lineage>
</organism>
<proteinExistence type="predicted"/>
<comment type="caution">
    <text evidence="1">The sequence shown here is derived from an EMBL/GenBank/DDBJ whole genome shotgun (WGS) entry which is preliminary data.</text>
</comment>
<gene>
    <name evidence="1" type="ORF">Tco_0728244</name>
</gene>
<protein>
    <recommendedName>
        <fullName evidence="3">Reverse transcriptase domain-containing protein</fullName>
    </recommendedName>
</protein>
<evidence type="ECO:0000313" key="2">
    <source>
        <dbReference type="Proteomes" id="UP001151760"/>
    </source>
</evidence>
<sequence>MTVVLNDKNELIPSRTVTGWRVCIDYRFFQIPKEQDQYKLFTMSLMEQLPTEKPFRLAKKILREVFSWMITRVSIKRKPNPSLSEWYLASARIHIIKIKDKKGAENLAADHLSRLENPNIGELAKDEIPDKFPDEHLMILKAKLNDKEPWFTKQDSIGPVSLKAERFCYCSAMHVKRREYIIMKECHKTIIQDLTTAAKNHFMDLNELMELRDGAYENTRIYKERTKRWHDFRRRGDKDFKNGDKVLLFKSRLKLHLGKLKSKWSGPFIVKTMYPYGAVEITDKNGSSFKVNDQRIKKYYDRSFNTEDNEVVKLDE</sequence>
<dbReference type="EMBL" id="BQNB010010519">
    <property type="protein sequence ID" value="GJS78363.1"/>
    <property type="molecule type" value="Genomic_DNA"/>
</dbReference>
<reference evidence="1" key="1">
    <citation type="journal article" date="2022" name="Int. J. Mol. Sci.">
        <title>Draft Genome of Tanacetum Coccineum: Genomic Comparison of Closely Related Tanacetum-Family Plants.</title>
        <authorList>
            <person name="Yamashiro T."/>
            <person name="Shiraishi A."/>
            <person name="Nakayama K."/>
            <person name="Satake H."/>
        </authorList>
    </citation>
    <scope>NUCLEOTIDE SEQUENCE</scope>
</reference>
<evidence type="ECO:0000313" key="1">
    <source>
        <dbReference type="EMBL" id="GJS78363.1"/>
    </source>
</evidence>
<accession>A0ABQ4YNN4</accession>
<dbReference type="Proteomes" id="UP001151760">
    <property type="component" value="Unassembled WGS sequence"/>
</dbReference>